<proteinExistence type="predicted"/>
<dbReference type="Proteomes" id="UP001432014">
    <property type="component" value="Chromosome"/>
</dbReference>
<name>A0ABZ1W1M2_9ACTN</name>
<accession>A0ABZ1W1M2</accession>
<gene>
    <name evidence="2" type="ORF">OG469_03720</name>
</gene>
<keyword evidence="3" id="KW-1185">Reference proteome</keyword>
<reference evidence="2 3" key="1">
    <citation type="submission" date="2022-10" db="EMBL/GenBank/DDBJ databases">
        <title>The complete genomes of actinobacterial strains from the NBC collection.</title>
        <authorList>
            <person name="Joergensen T.S."/>
            <person name="Alvarez Arevalo M."/>
            <person name="Sterndorff E.B."/>
            <person name="Faurdal D."/>
            <person name="Vuksanovic O."/>
            <person name="Mourched A.-S."/>
            <person name="Charusanti P."/>
            <person name="Shaw S."/>
            <person name="Blin K."/>
            <person name="Weber T."/>
        </authorList>
    </citation>
    <scope>NUCLEOTIDE SEQUENCE [LARGE SCALE GENOMIC DNA]</scope>
    <source>
        <strain evidence="2 3">NBC_01247</strain>
    </source>
</reference>
<evidence type="ECO:0000313" key="2">
    <source>
        <dbReference type="EMBL" id="WUS54693.1"/>
    </source>
</evidence>
<dbReference type="RefSeq" id="WP_329500772.1">
    <property type="nucleotide sequence ID" value="NZ_CP108460.1"/>
</dbReference>
<feature type="compositionally biased region" description="Low complexity" evidence="1">
    <location>
        <begin position="56"/>
        <end position="67"/>
    </location>
</feature>
<dbReference type="EMBL" id="CP108482">
    <property type="protein sequence ID" value="WUS54693.1"/>
    <property type="molecule type" value="Genomic_DNA"/>
</dbReference>
<feature type="region of interest" description="Disordered" evidence="1">
    <location>
        <begin position="48"/>
        <end position="67"/>
    </location>
</feature>
<organism evidence="2 3">
    <name type="scientific">Kitasatospora herbaricolor</name>
    <dbReference type="NCBI Taxonomy" id="68217"/>
    <lineage>
        <taxon>Bacteria</taxon>
        <taxon>Bacillati</taxon>
        <taxon>Actinomycetota</taxon>
        <taxon>Actinomycetes</taxon>
        <taxon>Kitasatosporales</taxon>
        <taxon>Streptomycetaceae</taxon>
        <taxon>Kitasatospora</taxon>
    </lineage>
</organism>
<evidence type="ECO:0000313" key="3">
    <source>
        <dbReference type="Proteomes" id="UP001432014"/>
    </source>
</evidence>
<protein>
    <submittedName>
        <fullName evidence="2">Uncharacterized protein</fullName>
    </submittedName>
</protein>
<evidence type="ECO:0000256" key="1">
    <source>
        <dbReference type="SAM" id="MobiDB-lite"/>
    </source>
</evidence>
<sequence>MLVLALLIPPVLLAAVVLLARLEERVFTRPETPQLPALPQRTGLRLVVEEPGTSGPPAAQLPARRAA</sequence>